<evidence type="ECO:0000313" key="2">
    <source>
        <dbReference type="Proteomes" id="UP001163739"/>
    </source>
</evidence>
<proteinExistence type="predicted"/>
<name>A0ABY6N5X5_9ALTE</name>
<evidence type="ECO:0000313" key="1">
    <source>
        <dbReference type="EMBL" id="UZE97528.1"/>
    </source>
</evidence>
<reference evidence="1" key="1">
    <citation type="submission" date="2022-06" db="EMBL/GenBank/DDBJ databases">
        <title>Alkalimarinus sp. nov., isolated from gut of a Alitta virens.</title>
        <authorList>
            <person name="Yang A.I."/>
            <person name="Shin N.-R."/>
        </authorList>
    </citation>
    <scope>NUCLEOTIDE SEQUENCE</scope>
    <source>
        <strain evidence="1">A2M4</strain>
    </source>
</reference>
<dbReference type="Proteomes" id="UP001163739">
    <property type="component" value="Chromosome"/>
</dbReference>
<dbReference type="RefSeq" id="WP_265049002.1">
    <property type="nucleotide sequence ID" value="NZ_CP100390.1"/>
</dbReference>
<organism evidence="1 2">
    <name type="scientific">Alkalimarinus alittae</name>
    <dbReference type="NCBI Taxonomy" id="2961619"/>
    <lineage>
        <taxon>Bacteria</taxon>
        <taxon>Pseudomonadati</taxon>
        <taxon>Pseudomonadota</taxon>
        <taxon>Gammaproteobacteria</taxon>
        <taxon>Alteromonadales</taxon>
        <taxon>Alteromonadaceae</taxon>
        <taxon>Alkalimarinus</taxon>
    </lineage>
</organism>
<dbReference type="EMBL" id="CP100390">
    <property type="protein sequence ID" value="UZE97528.1"/>
    <property type="molecule type" value="Genomic_DNA"/>
</dbReference>
<keyword evidence="2" id="KW-1185">Reference proteome</keyword>
<sequence length="88" mass="9863">MTLDQIIEKFGDTWLKFEEFGMERTAIYGGDTTDQSHRVYVAMSLNSDDLTEQGTLLELSEAGGIVSVEVLALSLVTAWPEEEEDELF</sequence>
<gene>
    <name evidence="1" type="ORF">NKI27_07240</name>
</gene>
<accession>A0ABY6N5X5</accession>
<protein>
    <submittedName>
        <fullName evidence="1">Uncharacterized protein</fullName>
    </submittedName>
</protein>